<reference evidence="1 2" key="1">
    <citation type="submission" date="2016-11" db="EMBL/GenBank/DDBJ databases">
        <authorList>
            <person name="Jaros S."/>
            <person name="Januszkiewicz K."/>
            <person name="Wedrychowicz H."/>
        </authorList>
    </citation>
    <scope>NUCLEOTIDE SEQUENCE [LARGE SCALE GENOMIC DNA]</scope>
    <source>
        <strain evidence="1 2">DSM 27406</strain>
    </source>
</reference>
<evidence type="ECO:0000313" key="2">
    <source>
        <dbReference type="Proteomes" id="UP000184420"/>
    </source>
</evidence>
<evidence type="ECO:0000313" key="1">
    <source>
        <dbReference type="EMBL" id="SHL67603.1"/>
    </source>
</evidence>
<organism evidence="1 2">
    <name type="scientific">Chitinophaga jiangningensis</name>
    <dbReference type="NCBI Taxonomy" id="1419482"/>
    <lineage>
        <taxon>Bacteria</taxon>
        <taxon>Pseudomonadati</taxon>
        <taxon>Bacteroidota</taxon>
        <taxon>Chitinophagia</taxon>
        <taxon>Chitinophagales</taxon>
        <taxon>Chitinophagaceae</taxon>
        <taxon>Chitinophaga</taxon>
    </lineage>
</organism>
<evidence type="ECO:0008006" key="3">
    <source>
        <dbReference type="Google" id="ProtNLM"/>
    </source>
</evidence>
<sequence>MERRTQRKKPKRVKYYVFNIKLRSNLRSGTEAYKNMFIELFRKKIMKPVPHDKEMILRTQFLKVNEGKEFFTGKISKFTKIDNKDWINLDNLEIEEVAIPANRFPNLKETDYVFVPSAHRFAIVKKVEVTVPSVLAFLTDALQEIIMEGEYVDVIVQQANNVFEEILNANSIEKLKIEISYTNDDIVEGAEEFMDELLKGAGIGKLTIEAKADHNRNINVTSEVIGGALLLAKSNGSVEAKIVDNQNKKQLLRTEEYPEEFVTTYLDAFEESDSIARDILNEYRNE</sequence>
<dbReference type="Pfam" id="PF15931">
    <property type="entry name" value="DUF4747"/>
    <property type="match status" value="1"/>
</dbReference>
<accession>A0A1M7CKE0</accession>
<dbReference type="InterPro" id="IPR031832">
    <property type="entry name" value="DUF4747"/>
</dbReference>
<dbReference type="RefSeq" id="WP_073081067.1">
    <property type="nucleotide sequence ID" value="NZ_FRBL01000004.1"/>
</dbReference>
<proteinExistence type="predicted"/>
<dbReference type="EMBL" id="FRBL01000004">
    <property type="protein sequence ID" value="SHL67603.1"/>
    <property type="molecule type" value="Genomic_DNA"/>
</dbReference>
<dbReference type="AlphaFoldDB" id="A0A1M7CKE0"/>
<dbReference type="Proteomes" id="UP000184420">
    <property type="component" value="Unassembled WGS sequence"/>
</dbReference>
<protein>
    <recommendedName>
        <fullName evidence="3">DUF4747 domain-containing protein</fullName>
    </recommendedName>
</protein>
<name>A0A1M7CKE0_9BACT</name>
<keyword evidence="2" id="KW-1185">Reference proteome</keyword>
<gene>
    <name evidence="1" type="ORF">SAMN05444266_104363</name>
</gene>
<dbReference type="OrthoDB" id="788845at2"/>